<feature type="signal peptide" evidence="1">
    <location>
        <begin position="1"/>
        <end position="25"/>
    </location>
</feature>
<evidence type="ECO:0000256" key="1">
    <source>
        <dbReference type="SAM" id="SignalP"/>
    </source>
</evidence>
<dbReference type="Gene3D" id="3.40.390.10">
    <property type="entry name" value="Collagenase (Catalytic Domain)"/>
    <property type="match status" value="1"/>
</dbReference>
<dbReference type="Proteomes" id="UP000308196">
    <property type="component" value="Chromosome"/>
</dbReference>
<feature type="chain" id="PRO_5020539693" evidence="1">
    <location>
        <begin position="26"/>
        <end position="299"/>
    </location>
</feature>
<dbReference type="SUPFAM" id="SSF55486">
    <property type="entry name" value="Metalloproteases ('zincins'), catalytic domain"/>
    <property type="match status" value="1"/>
</dbReference>
<sequence length="299" mass="33173">MICYPMYITNILSHMRKFIIIPLFASVLLFSNCSKDDQSKNAVEESAQDPDQLIKDGLKALGFNYDDVEINGDTIIVEGDIILYKSKLLDKTKPRQATTHAFPFIKYDDLFLKVYIQPQSGSTGFTSSEIAVIKSGINEFLSSNFPPTMGFFSITYTTNSADPHSVSVVQANLPSNVCGQADFPSAVIDNGFNAVQIGGNLRINIGQFRNNLNDSQRKFLIVHEFGHMLGFRHTNWRTDEPQYSGGYGAYGIPFTGNSSANPDPNSVFNSYTCGYSWNGFSDADIHSIKFITRGQTSSR</sequence>
<name>A0A4U9UHG9_9SPHI</name>
<accession>A0A4U9UHG9</accession>
<dbReference type="Pfam" id="PF12388">
    <property type="entry name" value="Peptidase_M57"/>
    <property type="match status" value="1"/>
</dbReference>
<dbReference type="EMBL" id="LR590484">
    <property type="protein sequence ID" value="VTR32656.1"/>
    <property type="molecule type" value="Genomic_DNA"/>
</dbReference>
<gene>
    <name evidence="2" type="ORF">NCTC11429_01049</name>
</gene>
<dbReference type="InterPro" id="IPR024079">
    <property type="entry name" value="MetalloPept_cat_dom_sf"/>
</dbReference>
<keyword evidence="1" id="KW-0732">Signal</keyword>
<dbReference type="KEGG" id="stha:NCTC11429_01049"/>
<evidence type="ECO:0000313" key="3">
    <source>
        <dbReference type="Proteomes" id="UP000308196"/>
    </source>
</evidence>
<dbReference type="InterPro" id="IPR024653">
    <property type="entry name" value="Peptidase_M10/M27/M57"/>
</dbReference>
<proteinExistence type="predicted"/>
<evidence type="ECO:0000313" key="2">
    <source>
        <dbReference type="EMBL" id="VTR32656.1"/>
    </source>
</evidence>
<reference evidence="2 3" key="1">
    <citation type="submission" date="2019-05" db="EMBL/GenBank/DDBJ databases">
        <authorList>
            <consortium name="Pathogen Informatics"/>
        </authorList>
    </citation>
    <scope>NUCLEOTIDE SEQUENCE [LARGE SCALE GENOMIC DNA]</scope>
    <source>
        <strain evidence="2 3">NCTC11429</strain>
    </source>
</reference>
<organism evidence="2 3">
    <name type="scientific">Sphingobacterium thalpophilum</name>
    <dbReference type="NCBI Taxonomy" id="259"/>
    <lineage>
        <taxon>Bacteria</taxon>
        <taxon>Pseudomonadati</taxon>
        <taxon>Bacteroidota</taxon>
        <taxon>Sphingobacteriia</taxon>
        <taxon>Sphingobacteriales</taxon>
        <taxon>Sphingobacteriaceae</taxon>
        <taxon>Sphingobacterium</taxon>
    </lineage>
</organism>
<protein>
    <submittedName>
        <fullName evidence="2">Dual-action HEIGH metallo-peptidase</fullName>
    </submittedName>
</protein>
<dbReference type="GO" id="GO:0008237">
    <property type="term" value="F:metallopeptidase activity"/>
    <property type="evidence" value="ECO:0007669"/>
    <property type="project" value="InterPro"/>
</dbReference>
<dbReference type="STRING" id="1123265.GCA_000686625_03967"/>
<dbReference type="AlphaFoldDB" id="A0A4U9UHG9"/>